<evidence type="ECO:0000259" key="9">
    <source>
        <dbReference type="PROSITE" id="PS51873"/>
    </source>
</evidence>
<dbReference type="InterPro" id="IPR017907">
    <property type="entry name" value="Znf_RING_CS"/>
</dbReference>
<feature type="domain" description="RING-type" evidence="8">
    <location>
        <begin position="282"/>
        <end position="319"/>
    </location>
</feature>
<proteinExistence type="predicted"/>
<name>A0AAD5SR20_9FUNG</name>
<keyword evidence="2" id="KW-0479">Metal-binding</keyword>
<dbReference type="SMART" id="SM00184">
    <property type="entry name" value="RING"/>
    <property type="match status" value="2"/>
</dbReference>
<dbReference type="EMBL" id="JADGJH010003860">
    <property type="protein sequence ID" value="KAJ3088397.1"/>
    <property type="molecule type" value="Genomic_DNA"/>
</dbReference>
<feature type="non-terminal residue" evidence="10">
    <location>
        <position position="1"/>
    </location>
</feature>
<protein>
    <submittedName>
        <fullName evidence="10">Translation termination inhibitor protein itt1</fullName>
    </submittedName>
</protein>
<evidence type="ECO:0000256" key="1">
    <source>
        <dbReference type="ARBA" id="ARBA00022679"/>
    </source>
</evidence>
<keyword evidence="4 7" id="KW-0863">Zinc-finger</keyword>
<dbReference type="InterPro" id="IPR031127">
    <property type="entry name" value="E3_UB_ligase_RBR"/>
</dbReference>
<dbReference type="GO" id="GO:0016567">
    <property type="term" value="P:protein ubiquitination"/>
    <property type="evidence" value="ECO:0007669"/>
    <property type="project" value="InterPro"/>
</dbReference>
<keyword evidence="3" id="KW-0677">Repeat</keyword>
<keyword evidence="6" id="KW-0862">Zinc</keyword>
<dbReference type="InterPro" id="IPR001841">
    <property type="entry name" value="Znf_RING"/>
</dbReference>
<dbReference type="InterPro" id="IPR018957">
    <property type="entry name" value="Znf_C3HC4_RING-type"/>
</dbReference>
<sequence>SSALELSKMEVDEDDSDWAVTRVIYEAETEAGSGKLQFNLAVGIATGVAKVSINSQNMCFVLDGQLVEPEPQLEPQGQAANAEREQTQTIIQIPTKTVYGVIEPRLPPLHVTFTWAATDLHSLLTAHVTDEDPATRRHFHVNWINWINDKIEQNFLASNLCTSSEIISFVVNDTFAFFSPHPHSLETPYGTFQLFDLQADDKNFESAGFCYGAQTYFSVLISTLHRNAFDTLVAPETYPEPITAPVSRKRKPRVVAVVPETRESTLASFFLANLQKSILFFCAICHDVTLAAAATRLYCGHVFCTECITHYVSMIARECHNKNSSYRKSIYPFVCPARGACGQHINLGADETLRRLLPPDVVDRVVEDLRKGSMEHISEAVSGLRSCLRLACHRSSSEAASASSMRVLNTGTVAYSQKSAQLVYCDACHTVWCERCLQRIPDMKHLFEECDPRFAFDLCARYKRLVDASNSNSSDDSPVENISAVKEKLALVNSKMPWLRHYVEWIQNDLVAKKWVANNASICPGCGDGIERSEGCLHMTCISCDIHFCYECGKSYSVDIIYQHACRRDKISRMNMELENLEF</sequence>
<dbReference type="InterPro" id="IPR044066">
    <property type="entry name" value="TRIAD_supradom"/>
</dbReference>
<dbReference type="Proteomes" id="UP001211907">
    <property type="component" value="Unassembled WGS sequence"/>
</dbReference>
<organism evidence="10 11">
    <name type="scientific">Physocladia obscura</name>
    <dbReference type="NCBI Taxonomy" id="109957"/>
    <lineage>
        <taxon>Eukaryota</taxon>
        <taxon>Fungi</taxon>
        <taxon>Fungi incertae sedis</taxon>
        <taxon>Chytridiomycota</taxon>
        <taxon>Chytridiomycota incertae sedis</taxon>
        <taxon>Chytridiomycetes</taxon>
        <taxon>Chytridiales</taxon>
        <taxon>Chytriomycetaceae</taxon>
        <taxon>Physocladia</taxon>
    </lineage>
</organism>
<dbReference type="PANTHER" id="PTHR11685">
    <property type="entry name" value="RBR FAMILY RING FINGER AND IBR DOMAIN-CONTAINING"/>
    <property type="match status" value="1"/>
</dbReference>
<dbReference type="Pfam" id="PF22191">
    <property type="entry name" value="IBR_1"/>
    <property type="match status" value="1"/>
</dbReference>
<reference evidence="10" key="1">
    <citation type="submission" date="2020-05" db="EMBL/GenBank/DDBJ databases">
        <title>Phylogenomic resolution of chytrid fungi.</title>
        <authorList>
            <person name="Stajich J.E."/>
            <person name="Amses K."/>
            <person name="Simmons R."/>
            <person name="Seto K."/>
            <person name="Myers J."/>
            <person name="Bonds A."/>
            <person name="Quandt C.A."/>
            <person name="Barry K."/>
            <person name="Liu P."/>
            <person name="Grigoriev I."/>
            <person name="Longcore J.E."/>
            <person name="James T.Y."/>
        </authorList>
    </citation>
    <scope>NUCLEOTIDE SEQUENCE</scope>
    <source>
        <strain evidence="10">JEL0513</strain>
    </source>
</reference>
<dbReference type="AlphaFoldDB" id="A0AAD5SR20"/>
<evidence type="ECO:0000256" key="2">
    <source>
        <dbReference type="ARBA" id="ARBA00022723"/>
    </source>
</evidence>
<keyword evidence="11" id="KW-1185">Reference proteome</keyword>
<feature type="domain" description="RING-type" evidence="9">
    <location>
        <begin position="278"/>
        <end position="570"/>
    </location>
</feature>
<dbReference type="InterPro" id="IPR013083">
    <property type="entry name" value="Znf_RING/FYVE/PHD"/>
</dbReference>
<evidence type="ECO:0000313" key="10">
    <source>
        <dbReference type="EMBL" id="KAJ3088397.1"/>
    </source>
</evidence>
<keyword evidence="1" id="KW-0808">Transferase</keyword>
<evidence type="ECO:0000256" key="4">
    <source>
        <dbReference type="ARBA" id="ARBA00022771"/>
    </source>
</evidence>
<dbReference type="Pfam" id="PF00097">
    <property type="entry name" value="zf-C3HC4"/>
    <property type="match status" value="1"/>
</dbReference>
<dbReference type="GO" id="GO:0008270">
    <property type="term" value="F:zinc ion binding"/>
    <property type="evidence" value="ECO:0007669"/>
    <property type="project" value="UniProtKB-KW"/>
</dbReference>
<evidence type="ECO:0000256" key="6">
    <source>
        <dbReference type="ARBA" id="ARBA00022833"/>
    </source>
</evidence>
<dbReference type="PROSITE" id="PS51873">
    <property type="entry name" value="TRIAD"/>
    <property type="match status" value="1"/>
</dbReference>
<dbReference type="PROSITE" id="PS00518">
    <property type="entry name" value="ZF_RING_1"/>
    <property type="match status" value="1"/>
</dbReference>
<dbReference type="Gene3D" id="3.30.40.10">
    <property type="entry name" value="Zinc/RING finger domain, C3HC4 (zinc finger)"/>
    <property type="match status" value="1"/>
</dbReference>
<evidence type="ECO:0000256" key="3">
    <source>
        <dbReference type="ARBA" id="ARBA00022737"/>
    </source>
</evidence>
<evidence type="ECO:0000256" key="7">
    <source>
        <dbReference type="PROSITE-ProRule" id="PRU00175"/>
    </source>
</evidence>
<keyword evidence="5" id="KW-0833">Ubl conjugation pathway</keyword>
<dbReference type="GO" id="GO:0004842">
    <property type="term" value="F:ubiquitin-protein transferase activity"/>
    <property type="evidence" value="ECO:0007669"/>
    <property type="project" value="InterPro"/>
</dbReference>
<dbReference type="SUPFAM" id="SSF57850">
    <property type="entry name" value="RING/U-box"/>
    <property type="match status" value="2"/>
</dbReference>
<dbReference type="PROSITE" id="PS50089">
    <property type="entry name" value="ZF_RING_2"/>
    <property type="match status" value="1"/>
</dbReference>
<gene>
    <name evidence="10" type="primary">ITT1</name>
    <name evidence="10" type="ORF">HK100_008051</name>
</gene>
<evidence type="ECO:0000259" key="8">
    <source>
        <dbReference type="PROSITE" id="PS50089"/>
    </source>
</evidence>
<dbReference type="Gene3D" id="1.20.120.1750">
    <property type="match status" value="1"/>
</dbReference>
<accession>A0AAD5SR20</accession>
<dbReference type="CDD" id="cd20336">
    <property type="entry name" value="Rcat_RBR"/>
    <property type="match status" value="1"/>
</dbReference>
<evidence type="ECO:0000313" key="11">
    <source>
        <dbReference type="Proteomes" id="UP001211907"/>
    </source>
</evidence>
<evidence type="ECO:0000256" key="5">
    <source>
        <dbReference type="ARBA" id="ARBA00022786"/>
    </source>
</evidence>
<comment type="caution">
    <text evidence="10">The sequence shown here is derived from an EMBL/GenBank/DDBJ whole genome shotgun (WGS) entry which is preliminary data.</text>
</comment>